<dbReference type="EMBL" id="FNCA01000004">
    <property type="protein sequence ID" value="SDF79112.1"/>
    <property type="molecule type" value="Genomic_DNA"/>
</dbReference>
<sequence>MEDKILGINRSPFRIVLAITGGGTEAIGELLRHGGGSDTILEAMVPYSKESLHDLIGKKPDKYASAETAKDMAMSTYRRALLLDSRSEKPEPLKLIGIGVTCKLAKHGHEREGRQHELYFASQSYYKTTVSGVTFEEKRSREEQESIAANYILDRIASLCDPKKYAMQDTQENDAGKRTHIQEDEAEANNETSELLLRTLESINSGKNVPGKVNLGNNPNKPGIIMSGSFNPCHKNHIEMAMIASGKYGMPVDFEISLANVDKPPIDYISLKERVDSVKACMQDMRKGSAGNIYLSNSPLFADKALLFPGAIFLIGTDTLNRLFNVNYYREGEDMQSLIDHFRKYNTKFLVFRRKDAEIFSGINIPDICEIVSCDCYADDGTSSTKIRNERKCSFK</sequence>
<keyword evidence="3" id="KW-1185">Reference proteome</keyword>
<name>A0A7Z7AW98_9EURY</name>
<dbReference type="InterPro" id="IPR004821">
    <property type="entry name" value="Cyt_trans-like"/>
</dbReference>
<dbReference type="OrthoDB" id="141575at2157"/>
<dbReference type="InterPro" id="IPR014729">
    <property type="entry name" value="Rossmann-like_a/b/a_fold"/>
</dbReference>
<dbReference type="RefSeq" id="WP_091709702.1">
    <property type="nucleotide sequence ID" value="NZ_FNCA01000004.1"/>
</dbReference>
<dbReference type="SUPFAM" id="SSF52374">
    <property type="entry name" value="Nucleotidylyl transferase"/>
    <property type="match status" value="1"/>
</dbReference>
<dbReference type="PANTHER" id="PTHR31285">
    <property type="entry name" value="NICOTINAMIDE MONONUCLEOTIDE ADENYLYLTRANSFERASE"/>
    <property type="match status" value="1"/>
</dbReference>
<dbReference type="Gene3D" id="3.40.50.620">
    <property type="entry name" value="HUPs"/>
    <property type="match status" value="1"/>
</dbReference>
<dbReference type="GO" id="GO:0016887">
    <property type="term" value="F:ATP hydrolysis activity"/>
    <property type="evidence" value="ECO:0007669"/>
    <property type="project" value="TreeGrafter"/>
</dbReference>
<evidence type="ECO:0000313" key="2">
    <source>
        <dbReference type="EMBL" id="SDF79112.1"/>
    </source>
</evidence>
<reference evidence="2 3" key="1">
    <citation type="submission" date="2016-10" db="EMBL/GenBank/DDBJ databases">
        <authorList>
            <person name="Varghese N."/>
            <person name="Submissions S."/>
        </authorList>
    </citation>
    <scope>NUCLEOTIDE SEQUENCE [LARGE SCALE GENOMIC DNA]</scope>
    <source>
        <strain evidence="2 3">PL 12/M</strain>
    </source>
</reference>
<accession>A0A7Z7AW98</accession>
<dbReference type="Gene3D" id="3.90.950.20">
    <property type="entry name" value="CinA-like"/>
    <property type="match status" value="1"/>
</dbReference>
<dbReference type="PANTHER" id="PTHR31285:SF0">
    <property type="entry name" value="NICOTINAMIDE MONONUCLEOTIDE ADENYLYLTRANSFERASE"/>
    <property type="match status" value="1"/>
</dbReference>
<protein>
    <submittedName>
        <fullName evidence="2">Nicotinic acid mononucleotide adenylyltransferase</fullName>
    </submittedName>
</protein>
<gene>
    <name evidence="2" type="ORF">SAMN04488589_1332</name>
</gene>
<dbReference type="InterPro" id="IPR036653">
    <property type="entry name" value="CinA-like_C"/>
</dbReference>
<evidence type="ECO:0000259" key="1">
    <source>
        <dbReference type="Pfam" id="PF01467"/>
    </source>
</evidence>
<dbReference type="AlphaFoldDB" id="A0A7Z7AW98"/>
<dbReference type="Pfam" id="PF01467">
    <property type="entry name" value="CTP_transf_like"/>
    <property type="match status" value="1"/>
</dbReference>
<feature type="domain" description="Cytidyltransferase-like" evidence="1">
    <location>
        <begin position="226"/>
        <end position="389"/>
    </location>
</feature>
<organism evidence="2 3">
    <name type="scientific">Methanolobus vulcani</name>
    <dbReference type="NCBI Taxonomy" id="38026"/>
    <lineage>
        <taxon>Archaea</taxon>
        <taxon>Methanobacteriati</taxon>
        <taxon>Methanobacteriota</taxon>
        <taxon>Stenosarchaea group</taxon>
        <taxon>Methanomicrobia</taxon>
        <taxon>Methanosarcinales</taxon>
        <taxon>Methanosarcinaceae</taxon>
        <taxon>Methanolobus</taxon>
    </lineage>
</organism>
<comment type="caution">
    <text evidence="2">The sequence shown here is derived from an EMBL/GenBank/DDBJ whole genome shotgun (WGS) entry which is preliminary data.</text>
</comment>
<keyword evidence="2" id="KW-0808">Transferase</keyword>
<dbReference type="GO" id="GO:0000309">
    <property type="term" value="F:nicotinamide-nucleotide adenylyltransferase activity"/>
    <property type="evidence" value="ECO:0007669"/>
    <property type="project" value="TreeGrafter"/>
</dbReference>
<evidence type="ECO:0000313" key="3">
    <source>
        <dbReference type="Proteomes" id="UP000199259"/>
    </source>
</evidence>
<dbReference type="Proteomes" id="UP000199259">
    <property type="component" value="Unassembled WGS sequence"/>
</dbReference>
<keyword evidence="2" id="KW-0548">Nucleotidyltransferase</keyword>
<dbReference type="GO" id="GO:0005737">
    <property type="term" value="C:cytoplasm"/>
    <property type="evidence" value="ECO:0007669"/>
    <property type="project" value="TreeGrafter"/>
</dbReference>
<proteinExistence type="predicted"/>